<protein>
    <submittedName>
        <fullName evidence="2">T9SS type B sorting domain-containing protein</fullName>
    </submittedName>
</protein>
<accession>A0ABU5EN22</accession>
<name>A0ABU5EN22_9FLAO</name>
<gene>
    <name evidence="2" type="ORF">SNF14_01925</name>
</gene>
<dbReference type="RefSeq" id="WP_320554457.1">
    <property type="nucleotide sequence ID" value="NZ_JAXDAE010000001.1"/>
</dbReference>
<evidence type="ECO:0000313" key="2">
    <source>
        <dbReference type="EMBL" id="MDY2586082.1"/>
    </source>
</evidence>
<proteinExistence type="predicted"/>
<sequence>MRKPQLDLKLLLFLCFSVFTGNAIAQLGFCQGNSGDPIFVEDFGTGTDYGPPLPAGTTTYTFVGFNGPQDGEYTIGSNTFAYGWNLPSDHTPGDTNGKALIVNASFTAGEFYNTSINGLCENTTYEFSSWLTNILPSSGCGGNGIPVNVKFEIWDITDTNLLASGDTGNIFGTPSPTWEQYGLVFQTLAGQTSVILKMINNGVGGCGNDLAIDDIVFKSCGDLIEVEDSTSNNSITLCSSQTPYADTITAIPDNAVFNAHFYQWQISSDGITWLDIVGETNASISFTGITTTTYYRAKVAEFQANLSNSDCITLSDVYEITVNQAPPPPITECWETASFDDDSCSWLVSGIQPPAPTDLECWETATFNNTTCAWEVTGSQPPEPIDLECWETATFNNTSCSWEVTGAQPEQPSLECWETATFNNVTCAWEVTGTQPPEPTDLECWETAIFNNTTCSWEVTGSQPEQPALECWETATFNNTTCAWEVTGTQPPAPIGLECWEVATFDNGTCSWEVTGSQPEQPVLECWETATFNNTTCSWEVTGTQPAEPVGLECWEVATFNDVTCSWEVMGSQPEEPTDLECWESTFFNEDTCEWEIQGTQPLEFRDEFVVFCEGEEVDLIASTSIINAQYQWDSGEISESISVGVAGTYVVEVTDGCFTEIITFTATEIENPEIESITSDGSSIIVNLTNSGIYQYSIDGVNYQYSNIFNNQSSGLYTIYVKSPDCDYVASQTYFHFYIQKFITPNDDGDNDFFVLNVAQFFASSEVYIFDRYGKLLYSAKNANVFWDGIYNGKVLPASDYWYRIVLEGREIKGHFAIRR</sequence>
<evidence type="ECO:0000313" key="3">
    <source>
        <dbReference type="Proteomes" id="UP001285855"/>
    </source>
</evidence>
<comment type="caution">
    <text evidence="2">The sequence shown here is derived from an EMBL/GenBank/DDBJ whole genome shotgun (WGS) entry which is preliminary data.</text>
</comment>
<dbReference type="InterPro" id="IPR026341">
    <property type="entry name" value="T9SS_type_B"/>
</dbReference>
<feature type="signal peptide" evidence="1">
    <location>
        <begin position="1"/>
        <end position="25"/>
    </location>
</feature>
<dbReference type="EMBL" id="JAXDAE010000001">
    <property type="protein sequence ID" value="MDY2586082.1"/>
    <property type="molecule type" value="Genomic_DNA"/>
</dbReference>
<dbReference type="NCBIfam" id="TIGR04131">
    <property type="entry name" value="Bac_Flav_CTERM"/>
    <property type="match status" value="1"/>
</dbReference>
<keyword evidence="1" id="KW-0732">Signal</keyword>
<organism evidence="2 3">
    <name type="scientific">Winogradskyella aquimaris</name>
    <dbReference type="NCBI Taxonomy" id="864074"/>
    <lineage>
        <taxon>Bacteria</taxon>
        <taxon>Pseudomonadati</taxon>
        <taxon>Bacteroidota</taxon>
        <taxon>Flavobacteriia</taxon>
        <taxon>Flavobacteriales</taxon>
        <taxon>Flavobacteriaceae</taxon>
        <taxon>Winogradskyella</taxon>
    </lineage>
</organism>
<dbReference type="Proteomes" id="UP001285855">
    <property type="component" value="Unassembled WGS sequence"/>
</dbReference>
<reference evidence="2 3" key="1">
    <citation type="submission" date="2023-11" db="EMBL/GenBank/DDBJ databases">
        <title>Winogradskyella pelagius sp. nov., isolated from coastal sediment.</title>
        <authorList>
            <person name="Li F."/>
        </authorList>
    </citation>
    <scope>NUCLEOTIDE SEQUENCE [LARGE SCALE GENOMIC DNA]</scope>
    <source>
        <strain evidence="2 3">KCTC 23502</strain>
    </source>
</reference>
<evidence type="ECO:0000256" key="1">
    <source>
        <dbReference type="SAM" id="SignalP"/>
    </source>
</evidence>
<keyword evidence="3" id="KW-1185">Reference proteome</keyword>
<feature type="chain" id="PRO_5046040499" evidence="1">
    <location>
        <begin position="26"/>
        <end position="821"/>
    </location>
</feature>
<dbReference type="Pfam" id="PF13585">
    <property type="entry name" value="CHU_C"/>
    <property type="match status" value="1"/>
</dbReference>